<dbReference type="PANTHER" id="PTHR38037:SF2">
    <property type="entry name" value="ATP-DEPENDENT ZINC PROTEASE DOMAIN-CONTAINING PROTEIN-RELATED"/>
    <property type="match status" value="1"/>
</dbReference>
<feature type="domain" description="Retropepsin-like aspartic endopeptidase" evidence="1">
    <location>
        <begin position="89"/>
        <end position="219"/>
    </location>
</feature>
<keyword evidence="3" id="KW-1185">Reference proteome</keyword>
<dbReference type="EMBL" id="CP003746">
    <property type="protein sequence ID" value="AFU98636.1"/>
    <property type="molecule type" value="Genomic_DNA"/>
</dbReference>
<accession>K4KHY5</accession>
<dbReference type="KEGG" id="saga:M5M_07205"/>
<dbReference type="InterPro" id="IPR021109">
    <property type="entry name" value="Peptidase_aspartic_dom_sf"/>
</dbReference>
<protein>
    <recommendedName>
        <fullName evidence="1">Retropepsin-like aspartic endopeptidase domain-containing protein</fullName>
    </recommendedName>
</protein>
<dbReference type="HOGENOM" id="CLU_070079_1_0_6"/>
<dbReference type="Gene3D" id="2.40.70.10">
    <property type="entry name" value="Acid Proteases"/>
    <property type="match status" value="1"/>
</dbReference>
<sequence>MSRWQLLVILPLTLSGCQLFQAPQPPLAAEPALECPAPPEPQACPEPVEIIRECPAPEPLVVAEVKPAPAPKVAPAPIPTRMGDKQLLIIGAAEQVLLDPPGIVVNARIDTGAETSSLHANNIIGFEREGERWVRFDLILEGDAEPITIERPLSRKVRIKRQDAESDRRRVVEMRVRIGDIDEEIEFTLSDRSDFVYPMLIGRNFLTDNAVVDVARKFSIR</sequence>
<dbReference type="PROSITE" id="PS51257">
    <property type="entry name" value="PROKAR_LIPOPROTEIN"/>
    <property type="match status" value="1"/>
</dbReference>
<dbReference type="InterPro" id="IPR008503">
    <property type="entry name" value="Asp_endopeptidase"/>
</dbReference>
<evidence type="ECO:0000313" key="2">
    <source>
        <dbReference type="EMBL" id="AFU98636.1"/>
    </source>
</evidence>
<evidence type="ECO:0000313" key="3">
    <source>
        <dbReference type="Proteomes" id="UP000000466"/>
    </source>
</evidence>
<dbReference type="OrthoDB" id="9782977at2"/>
<dbReference type="Pfam" id="PF05618">
    <property type="entry name" value="Zn_protease"/>
    <property type="match status" value="1"/>
</dbReference>
<reference evidence="2 3" key="1">
    <citation type="journal article" date="2013" name="Genome Announc.">
        <title>Complete genome sequence of Simiduia agarivorans SA1(T), a marine bacterium able to degrade a variety of polysaccharides.</title>
        <authorList>
            <person name="Lin S.Y."/>
            <person name="Shieh W.Y."/>
            <person name="Chen J.S."/>
            <person name="Tang S.L."/>
        </authorList>
    </citation>
    <scope>NUCLEOTIDE SEQUENCE [LARGE SCALE GENOMIC DNA]</scope>
    <source>
        <strain evidence="3">DSM 21679 / JCM 13881 / BCRC 17597 / SA1</strain>
    </source>
</reference>
<proteinExistence type="predicted"/>
<dbReference type="AlphaFoldDB" id="K4KHY5"/>
<dbReference type="STRING" id="1117647.M5M_07205"/>
<dbReference type="eggNOG" id="COG4067">
    <property type="taxonomic scope" value="Bacteria"/>
</dbReference>
<dbReference type="SUPFAM" id="SSF50630">
    <property type="entry name" value="Acid proteases"/>
    <property type="match status" value="1"/>
</dbReference>
<dbReference type="RefSeq" id="WP_015046809.1">
    <property type="nucleotide sequence ID" value="NC_018868.3"/>
</dbReference>
<name>K4KHY5_SIMAS</name>
<dbReference type="PANTHER" id="PTHR38037">
    <property type="entry name" value="ZN_PROTEASE DOMAIN-CONTAINING PROTEIN"/>
    <property type="match status" value="1"/>
</dbReference>
<evidence type="ECO:0000259" key="1">
    <source>
        <dbReference type="Pfam" id="PF05618"/>
    </source>
</evidence>
<organism evidence="2 3">
    <name type="scientific">Simiduia agarivorans (strain DSM 21679 / JCM 13881 / BCRC 17597 / SA1)</name>
    <dbReference type="NCBI Taxonomy" id="1117647"/>
    <lineage>
        <taxon>Bacteria</taxon>
        <taxon>Pseudomonadati</taxon>
        <taxon>Pseudomonadota</taxon>
        <taxon>Gammaproteobacteria</taxon>
        <taxon>Cellvibrionales</taxon>
        <taxon>Cellvibrionaceae</taxon>
        <taxon>Simiduia</taxon>
    </lineage>
</organism>
<gene>
    <name evidence="2" type="ordered locus">M5M_07205</name>
</gene>
<dbReference type="Proteomes" id="UP000000466">
    <property type="component" value="Chromosome"/>
</dbReference>